<evidence type="ECO:0000313" key="3">
    <source>
        <dbReference type="Proteomes" id="UP000283841"/>
    </source>
</evidence>
<sequence>MHDLQNFPDIDRELQTVYGVPDQKILGPEEMVLSQYMEDMKVDTDVDAGIPMKDGDAGDDSMRRISLDSTKIPITAGYPQIRKPDSKRAGKCATRSPKQRRTTSRSESRDSAAKRVFVCSFAHYGCESVFPSKNEWKRHVTSQHLQLGFYRCDVGNCKPSSSKNNRYISVNNDNDSPGSGLRKSRVYNDFNRKDLFTQHQRRMHAPWLGIAGPKPSQAAEAAFEASLESVRSRCWHEKRKPPQRSQCGFCGKEFSGPASWDERMEHVGKHFEKGVANDEAEDVELRAWALSEGIIRPINDNKWVLSNLHPAKC</sequence>
<organism evidence="2 3">
    <name type="scientific">Byssochlamys spectabilis</name>
    <name type="common">Paecilomyces variotii</name>
    <dbReference type="NCBI Taxonomy" id="264951"/>
    <lineage>
        <taxon>Eukaryota</taxon>
        <taxon>Fungi</taxon>
        <taxon>Dikarya</taxon>
        <taxon>Ascomycota</taxon>
        <taxon>Pezizomycotina</taxon>
        <taxon>Eurotiomycetes</taxon>
        <taxon>Eurotiomycetidae</taxon>
        <taxon>Eurotiales</taxon>
        <taxon>Thermoascaceae</taxon>
        <taxon>Paecilomyces</taxon>
    </lineage>
</organism>
<evidence type="ECO:0000256" key="1">
    <source>
        <dbReference type="SAM" id="MobiDB-lite"/>
    </source>
</evidence>
<proteinExistence type="predicted"/>
<feature type="region of interest" description="Disordered" evidence="1">
    <location>
        <begin position="77"/>
        <end position="109"/>
    </location>
</feature>
<protein>
    <recommendedName>
        <fullName evidence="4">C2H2 finger domain protein</fullName>
    </recommendedName>
</protein>
<dbReference type="GeneID" id="39599349"/>
<reference evidence="2 3" key="1">
    <citation type="journal article" date="2018" name="Front. Microbiol.">
        <title>Genomic and genetic insights into a cosmopolitan fungus, Paecilomyces variotii (Eurotiales).</title>
        <authorList>
            <person name="Urquhart A.S."/>
            <person name="Mondo S.J."/>
            <person name="Makela M.R."/>
            <person name="Hane J.K."/>
            <person name="Wiebenga A."/>
            <person name="He G."/>
            <person name="Mihaltcheva S."/>
            <person name="Pangilinan J."/>
            <person name="Lipzen A."/>
            <person name="Barry K."/>
            <person name="de Vries R.P."/>
            <person name="Grigoriev I.V."/>
            <person name="Idnurm A."/>
        </authorList>
    </citation>
    <scope>NUCLEOTIDE SEQUENCE [LARGE SCALE GENOMIC DNA]</scope>
    <source>
        <strain evidence="2 3">CBS 101075</strain>
    </source>
</reference>
<name>A0A443I3I9_BYSSP</name>
<dbReference type="PANTHER" id="PTHR23225">
    <property type="entry name" value="ZINC FINGER PROTEIN"/>
    <property type="match status" value="1"/>
</dbReference>
<gene>
    <name evidence="2" type="ORF">C8Q69DRAFT_459384</name>
</gene>
<dbReference type="InterPro" id="IPR039970">
    <property type="entry name" value="TF_Grauzone"/>
</dbReference>
<dbReference type="STRING" id="264951.A0A443I3I9"/>
<accession>A0A443I3I9</accession>
<evidence type="ECO:0008006" key="4">
    <source>
        <dbReference type="Google" id="ProtNLM"/>
    </source>
</evidence>
<dbReference type="PANTHER" id="PTHR23225:SF2">
    <property type="entry name" value="AT09679P-RELATED"/>
    <property type="match status" value="1"/>
</dbReference>
<dbReference type="GO" id="GO:0003700">
    <property type="term" value="F:DNA-binding transcription factor activity"/>
    <property type="evidence" value="ECO:0007669"/>
    <property type="project" value="InterPro"/>
</dbReference>
<dbReference type="Proteomes" id="UP000283841">
    <property type="component" value="Unassembled WGS sequence"/>
</dbReference>
<keyword evidence="3" id="KW-1185">Reference proteome</keyword>
<comment type="caution">
    <text evidence="2">The sequence shown here is derived from an EMBL/GenBank/DDBJ whole genome shotgun (WGS) entry which is preliminary data.</text>
</comment>
<dbReference type="EMBL" id="RCNU01000002">
    <property type="protein sequence ID" value="RWQ98571.1"/>
    <property type="molecule type" value="Genomic_DNA"/>
</dbReference>
<dbReference type="VEuPathDB" id="FungiDB:C8Q69DRAFT_459384"/>
<dbReference type="RefSeq" id="XP_028488216.1">
    <property type="nucleotide sequence ID" value="XM_028630072.1"/>
</dbReference>
<dbReference type="AlphaFoldDB" id="A0A443I3I9"/>
<evidence type="ECO:0000313" key="2">
    <source>
        <dbReference type="EMBL" id="RWQ98571.1"/>
    </source>
</evidence>